<dbReference type="InterPro" id="IPR041985">
    <property type="entry name" value="Ribosomal_eL14_KOW"/>
</dbReference>
<protein>
    <submittedName>
        <fullName evidence="3">KOW domain-containing RNA-binding protein</fullName>
    </submittedName>
</protein>
<dbReference type="GO" id="GO:0005840">
    <property type="term" value="C:ribosome"/>
    <property type="evidence" value="ECO:0007669"/>
    <property type="project" value="UniProtKB-KW"/>
</dbReference>
<gene>
    <name evidence="3" type="ORF">M3202_16480</name>
</gene>
<evidence type="ECO:0000256" key="2">
    <source>
        <dbReference type="ARBA" id="ARBA00023274"/>
    </source>
</evidence>
<sequence length="102" mass="11540">MKDSGPSPELGQIVQILKGRDQGQFGVIIELVDDRFIGIADGDKRKVDRSKRKNINHVELIDYIAEEVRNSFIETGRVTNGKLRYALASFLEKHTDLLKEGE</sequence>
<dbReference type="InterPro" id="IPR014722">
    <property type="entry name" value="Rib_uL2_dom2"/>
</dbReference>
<dbReference type="EMBL" id="JAMBOL010000019">
    <property type="protein sequence ID" value="MCM3715662.1"/>
    <property type="molecule type" value="Genomic_DNA"/>
</dbReference>
<dbReference type="GO" id="GO:1990904">
    <property type="term" value="C:ribonucleoprotein complex"/>
    <property type="evidence" value="ECO:0007669"/>
    <property type="project" value="UniProtKB-KW"/>
</dbReference>
<dbReference type="RefSeq" id="WP_251195065.1">
    <property type="nucleotide sequence ID" value="NZ_JAMBOL010000019.1"/>
</dbReference>
<keyword evidence="2" id="KW-0687">Ribonucleoprotein</keyword>
<accession>A0A9X2DUA9</accession>
<evidence type="ECO:0000256" key="1">
    <source>
        <dbReference type="ARBA" id="ARBA00022980"/>
    </source>
</evidence>
<dbReference type="CDD" id="cd06088">
    <property type="entry name" value="KOW_RPL14"/>
    <property type="match status" value="1"/>
</dbReference>
<evidence type="ECO:0000313" key="4">
    <source>
        <dbReference type="Proteomes" id="UP001139179"/>
    </source>
</evidence>
<dbReference type="SUPFAM" id="SSF50104">
    <property type="entry name" value="Translation proteins SH3-like domain"/>
    <property type="match status" value="1"/>
</dbReference>
<keyword evidence="4" id="KW-1185">Reference proteome</keyword>
<dbReference type="Gene3D" id="2.30.30.30">
    <property type="match status" value="1"/>
</dbReference>
<reference evidence="3" key="1">
    <citation type="submission" date="2022-05" db="EMBL/GenBank/DDBJ databases">
        <title>Comparative Genomics of Spacecraft Associated Microbes.</title>
        <authorList>
            <person name="Tran M.T."/>
            <person name="Wright A."/>
            <person name="Seuylemezian A."/>
            <person name="Eisen J."/>
            <person name="Coil D."/>
        </authorList>
    </citation>
    <scope>NUCLEOTIDE SEQUENCE</scope>
    <source>
        <strain evidence="3">214.1.1</strain>
    </source>
</reference>
<dbReference type="AlphaFoldDB" id="A0A9X2DUA9"/>
<organism evidence="3 4">
    <name type="scientific">Halalkalibacter oceani</name>
    <dbReference type="NCBI Taxonomy" id="1653776"/>
    <lineage>
        <taxon>Bacteria</taxon>
        <taxon>Bacillati</taxon>
        <taxon>Bacillota</taxon>
        <taxon>Bacilli</taxon>
        <taxon>Bacillales</taxon>
        <taxon>Bacillaceae</taxon>
        <taxon>Halalkalibacter</taxon>
    </lineage>
</organism>
<comment type="caution">
    <text evidence="3">The sequence shown here is derived from an EMBL/GenBank/DDBJ whole genome shotgun (WGS) entry which is preliminary data.</text>
</comment>
<evidence type="ECO:0000313" key="3">
    <source>
        <dbReference type="EMBL" id="MCM3715662.1"/>
    </source>
</evidence>
<name>A0A9X2DUA9_9BACI</name>
<proteinExistence type="predicted"/>
<dbReference type="Proteomes" id="UP001139179">
    <property type="component" value="Unassembled WGS sequence"/>
</dbReference>
<dbReference type="InterPro" id="IPR008991">
    <property type="entry name" value="Translation_prot_SH3-like_sf"/>
</dbReference>
<keyword evidence="1" id="KW-0689">Ribosomal protein</keyword>